<dbReference type="AlphaFoldDB" id="A0A177WYJ6"/>
<accession>A0A177WYJ6</accession>
<dbReference type="InterPro" id="IPR023332">
    <property type="entry name" value="Proteasome_alpha-type"/>
</dbReference>
<evidence type="ECO:0000313" key="8">
    <source>
        <dbReference type="EMBL" id="OAJ44460.1"/>
    </source>
</evidence>
<sequence>MDTNDTSDEGTRAGSFSLLLFAIISVITGFILPMMVKHTRTSGRNGRFDSPRSQVDVSYRPTWTEFFTLPRIWSISLFGFAILMVLTAAVHEVIGATFIIAATGISWGVAQWVPFTLMGEFVSFYSDGNPESRCNQSDDTERALPNLSASSAEREIIISRSDSQPTRRDGYAVVQDEDEIVNYHASSSQPPPCVADIGNSNESGLQAGMVLGIHNIYIVLPQFLSTVMSAIVFAIISELQKSSPIETPAEAFDAFGWTLRLVMSYDSALTVFSPDGHLFQVEYMSYSRHEFLTRTLALEAVRKGTCAVGVRGKNVAVLGIEKKSVLKLQDPRTVRKIAMLDNHICLAAAGLTADARVLIDKARVECQSHRLTVEDPVSVEYITRHIASIQQKYTQSGGVRPFGISTLIIGFDVDKVPKLYQTDPSGIYSAWKANAVGRSSKTVREFLEKNYKDDMTRDETIKLAIKSLLEVVQTGAKNIEIAVMGEDAKIRHLDAEEIEAMTKIIEAEAAAETEKKSKKGPSLTASGSS</sequence>
<dbReference type="GO" id="GO:0019773">
    <property type="term" value="C:proteasome core complex, alpha-subunit complex"/>
    <property type="evidence" value="ECO:0007669"/>
    <property type="project" value="UniProtKB-UniRule"/>
</dbReference>
<dbReference type="GO" id="GO:0006511">
    <property type="term" value="P:ubiquitin-dependent protein catabolic process"/>
    <property type="evidence" value="ECO:0007669"/>
    <property type="project" value="InterPro"/>
</dbReference>
<keyword evidence="6" id="KW-0472">Membrane</keyword>
<dbReference type="eggNOG" id="KOG0183">
    <property type="taxonomic scope" value="Eukaryota"/>
</dbReference>
<dbReference type="SMART" id="SM00948">
    <property type="entry name" value="Proteasome_A_N"/>
    <property type="match status" value="1"/>
</dbReference>
<comment type="subcellular location">
    <subcellularLocation>
        <location evidence="1">Cytoplasm</location>
    </subcellularLocation>
</comment>
<feature type="transmembrane region" description="Helical" evidence="6">
    <location>
        <begin position="72"/>
        <end position="90"/>
    </location>
</feature>
<dbReference type="InterPro" id="IPR050115">
    <property type="entry name" value="Proteasome_alpha"/>
</dbReference>
<dbReference type="SUPFAM" id="SSF56235">
    <property type="entry name" value="N-terminal nucleophile aminohydrolases (Ntn hydrolases)"/>
    <property type="match status" value="1"/>
</dbReference>
<organism evidence="8 9">
    <name type="scientific">Batrachochytrium dendrobatidis (strain JEL423)</name>
    <dbReference type="NCBI Taxonomy" id="403673"/>
    <lineage>
        <taxon>Eukaryota</taxon>
        <taxon>Fungi</taxon>
        <taxon>Fungi incertae sedis</taxon>
        <taxon>Chytridiomycota</taxon>
        <taxon>Chytridiomycota incertae sedis</taxon>
        <taxon>Chytridiomycetes</taxon>
        <taxon>Rhizophydiales</taxon>
        <taxon>Rhizophydiales incertae sedis</taxon>
        <taxon>Batrachochytrium</taxon>
    </lineage>
</organism>
<dbReference type="OrthoDB" id="431557at2759"/>
<evidence type="ECO:0000256" key="5">
    <source>
        <dbReference type="SAM" id="MobiDB-lite"/>
    </source>
</evidence>
<dbReference type="InterPro" id="IPR029055">
    <property type="entry name" value="Ntn_hydrolases_N"/>
</dbReference>
<dbReference type="InterPro" id="IPR001353">
    <property type="entry name" value="Proteasome_sua/b"/>
</dbReference>
<dbReference type="PROSITE" id="PS51475">
    <property type="entry name" value="PROTEASOME_ALPHA_2"/>
    <property type="match status" value="1"/>
</dbReference>
<dbReference type="NCBIfam" id="NF003075">
    <property type="entry name" value="PRK03996.1"/>
    <property type="match status" value="1"/>
</dbReference>
<name>A0A177WYJ6_BATDL</name>
<dbReference type="Gene3D" id="3.60.20.10">
    <property type="entry name" value="Glutamine Phosphoribosylpyrophosphate, subunit 1, domain 1"/>
    <property type="match status" value="1"/>
</dbReference>
<dbReference type="Proteomes" id="UP000077115">
    <property type="component" value="Unassembled WGS sequence"/>
</dbReference>
<proteinExistence type="inferred from homology"/>
<reference evidence="8 9" key="2">
    <citation type="submission" date="2016-05" db="EMBL/GenBank/DDBJ databases">
        <title>Lineage-specific infection strategies underlie the spectrum of fungal disease in amphibians.</title>
        <authorList>
            <person name="Cuomo C.A."/>
            <person name="Farrer R.A."/>
            <person name="James T."/>
            <person name="Longcore J."/>
            <person name="Birren B."/>
        </authorList>
    </citation>
    <scope>NUCLEOTIDE SEQUENCE [LARGE SCALE GENOMIC DNA]</scope>
    <source>
        <strain evidence="8 9">JEL423</strain>
    </source>
</reference>
<evidence type="ECO:0000256" key="1">
    <source>
        <dbReference type="ARBA" id="ARBA00004496"/>
    </source>
</evidence>
<feature type="domain" description="Proteasome alpha-type subunits" evidence="7">
    <location>
        <begin position="265"/>
        <end position="287"/>
    </location>
</feature>
<evidence type="ECO:0000259" key="7">
    <source>
        <dbReference type="SMART" id="SM00948"/>
    </source>
</evidence>
<comment type="similarity">
    <text evidence="4">Belongs to the peptidase T1A family.</text>
</comment>
<feature type="region of interest" description="Disordered" evidence="5">
    <location>
        <begin position="509"/>
        <end position="529"/>
    </location>
</feature>
<keyword evidence="3 4" id="KW-0647">Proteasome</keyword>
<evidence type="ECO:0000256" key="4">
    <source>
        <dbReference type="PROSITE-ProRule" id="PRU00808"/>
    </source>
</evidence>
<evidence type="ECO:0000256" key="6">
    <source>
        <dbReference type="SAM" id="Phobius"/>
    </source>
</evidence>
<evidence type="ECO:0000256" key="3">
    <source>
        <dbReference type="ARBA" id="ARBA00022942"/>
    </source>
</evidence>
<protein>
    <recommendedName>
        <fullName evidence="7">Proteasome alpha-type subunits domain-containing protein</fullName>
    </recommendedName>
</protein>
<gene>
    <name evidence="8" type="ORF">BDEG_27685</name>
</gene>
<evidence type="ECO:0000313" key="9">
    <source>
        <dbReference type="Proteomes" id="UP000077115"/>
    </source>
</evidence>
<dbReference type="EMBL" id="DS022312">
    <property type="protein sequence ID" value="OAJ44460.1"/>
    <property type="molecule type" value="Genomic_DNA"/>
</dbReference>
<keyword evidence="6" id="KW-1133">Transmembrane helix</keyword>
<dbReference type="GO" id="GO:0005737">
    <property type="term" value="C:cytoplasm"/>
    <property type="evidence" value="ECO:0007669"/>
    <property type="project" value="UniProtKB-SubCell"/>
</dbReference>
<dbReference type="FunFam" id="3.60.20.10:FF:000004">
    <property type="entry name" value="Proteasome subunit alpha type-4"/>
    <property type="match status" value="1"/>
</dbReference>
<feature type="transmembrane region" description="Helical" evidence="6">
    <location>
        <begin position="16"/>
        <end position="36"/>
    </location>
</feature>
<dbReference type="STRING" id="403673.A0A177WYJ6"/>
<keyword evidence="6" id="KW-0812">Transmembrane</keyword>
<dbReference type="InterPro" id="IPR000426">
    <property type="entry name" value="Proteasome_asu_N"/>
</dbReference>
<dbReference type="CDD" id="cd03755">
    <property type="entry name" value="proteasome_alpha_type_7"/>
    <property type="match status" value="1"/>
</dbReference>
<feature type="transmembrane region" description="Helical" evidence="6">
    <location>
        <begin position="96"/>
        <end position="115"/>
    </location>
</feature>
<dbReference type="VEuPathDB" id="FungiDB:BDEG_27685"/>
<reference evidence="8 9" key="1">
    <citation type="submission" date="2006-10" db="EMBL/GenBank/DDBJ databases">
        <title>The Genome Sequence of Batrachochytrium dendrobatidis JEL423.</title>
        <authorList>
            <consortium name="The Broad Institute Genome Sequencing Platform"/>
            <person name="Birren B."/>
            <person name="Lander E."/>
            <person name="Galagan J."/>
            <person name="Cuomo C."/>
            <person name="Devon K."/>
            <person name="Jaffe D."/>
            <person name="Butler J."/>
            <person name="Alvarez P."/>
            <person name="Gnerre S."/>
            <person name="Grabherr M."/>
            <person name="Kleber M."/>
            <person name="Mauceli E."/>
            <person name="Brockman W."/>
            <person name="Young S."/>
            <person name="LaButti K."/>
            <person name="Sykes S."/>
            <person name="DeCaprio D."/>
            <person name="Crawford M."/>
            <person name="Koehrsen M."/>
            <person name="Engels R."/>
            <person name="Montgomery P."/>
            <person name="Pearson M."/>
            <person name="Howarth C."/>
            <person name="Larson L."/>
            <person name="White J."/>
            <person name="O'Leary S."/>
            <person name="Kodira C."/>
            <person name="Zeng Q."/>
            <person name="Yandava C."/>
            <person name="Alvarado L."/>
            <person name="Longcore J."/>
            <person name="James T."/>
        </authorList>
    </citation>
    <scope>NUCLEOTIDE SEQUENCE [LARGE SCALE GENOMIC DNA]</scope>
    <source>
        <strain evidence="8 9">JEL423</strain>
    </source>
</reference>
<dbReference type="Pfam" id="PF10584">
    <property type="entry name" value="Proteasome_A_N"/>
    <property type="match status" value="1"/>
</dbReference>
<dbReference type="Pfam" id="PF00227">
    <property type="entry name" value="Proteasome"/>
    <property type="match status" value="1"/>
</dbReference>
<dbReference type="PANTHER" id="PTHR11599">
    <property type="entry name" value="PROTEASOME SUBUNIT ALPHA/BETA"/>
    <property type="match status" value="1"/>
</dbReference>
<keyword evidence="2" id="KW-0963">Cytoplasm</keyword>
<evidence type="ECO:0000256" key="2">
    <source>
        <dbReference type="ARBA" id="ARBA00022490"/>
    </source>
</evidence>